<protein>
    <submittedName>
        <fullName evidence="1">Uncharacterized protein</fullName>
    </submittedName>
</protein>
<keyword evidence="2" id="KW-1185">Reference proteome</keyword>
<accession>A0A8X6WXA4</accession>
<dbReference type="Proteomes" id="UP000886998">
    <property type="component" value="Unassembled WGS sequence"/>
</dbReference>
<dbReference type="AlphaFoldDB" id="A0A8X6WXA4"/>
<evidence type="ECO:0000313" key="2">
    <source>
        <dbReference type="Proteomes" id="UP000886998"/>
    </source>
</evidence>
<reference evidence="1" key="1">
    <citation type="submission" date="2020-08" db="EMBL/GenBank/DDBJ databases">
        <title>Multicomponent nature underlies the extraordinary mechanical properties of spider dragline silk.</title>
        <authorList>
            <person name="Kono N."/>
            <person name="Nakamura H."/>
            <person name="Mori M."/>
            <person name="Yoshida Y."/>
            <person name="Ohtoshi R."/>
            <person name="Malay A.D."/>
            <person name="Moran D.A.P."/>
            <person name="Tomita M."/>
            <person name="Numata K."/>
            <person name="Arakawa K."/>
        </authorList>
    </citation>
    <scope>NUCLEOTIDE SEQUENCE</scope>
</reference>
<comment type="caution">
    <text evidence="1">The sequence shown here is derived from an EMBL/GenBank/DDBJ whole genome shotgun (WGS) entry which is preliminary data.</text>
</comment>
<gene>
    <name evidence="1" type="ORF">TNIN_500961</name>
</gene>
<sequence length="105" mass="12341">MNTGCDTDSLEGELWGVYILRAIDYTPFCSGVLERNITVFAKTLDKEGGVLYWRMAELRKLNTYYRGEFWLVFYIGLAEIQSRFFTLERKEFVCLNPRTQRMFGA</sequence>
<evidence type="ECO:0000313" key="1">
    <source>
        <dbReference type="EMBL" id="GFY43057.1"/>
    </source>
</evidence>
<organism evidence="1 2">
    <name type="scientific">Trichonephila inaurata madagascariensis</name>
    <dbReference type="NCBI Taxonomy" id="2747483"/>
    <lineage>
        <taxon>Eukaryota</taxon>
        <taxon>Metazoa</taxon>
        <taxon>Ecdysozoa</taxon>
        <taxon>Arthropoda</taxon>
        <taxon>Chelicerata</taxon>
        <taxon>Arachnida</taxon>
        <taxon>Araneae</taxon>
        <taxon>Araneomorphae</taxon>
        <taxon>Entelegynae</taxon>
        <taxon>Araneoidea</taxon>
        <taxon>Nephilidae</taxon>
        <taxon>Trichonephila</taxon>
        <taxon>Trichonephila inaurata</taxon>
    </lineage>
</organism>
<name>A0A8X6WXA4_9ARAC</name>
<dbReference type="EMBL" id="BMAV01003460">
    <property type="protein sequence ID" value="GFY43057.1"/>
    <property type="molecule type" value="Genomic_DNA"/>
</dbReference>
<proteinExistence type="predicted"/>